<feature type="transmembrane region" description="Helical" evidence="1">
    <location>
        <begin position="12"/>
        <end position="33"/>
    </location>
</feature>
<dbReference type="EMBL" id="QGQD01000057">
    <property type="protein sequence ID" value="TLD00250.1"/>
    <property type="molecule type" value="Genomic_DNA"/>
</dbReference>
<keyword evidence="1" id="KW-0472">Membrane</keyword>
<dbReference type="InterPro" id="IPR023833">
    <property type="entry name" value="Signal_pept_SipW-depend-type"/>
</dbReference>
<organism evidence="2 3">
    <name type="scientific">Robinsoniella peoriensis</name>
    <dbReference type="NCBI Taxonomy" id="180332"/>
    <lineage>
        <taxon>Bacteria</taxon>
        <taxon>Bacillati</taxon>
        <taxon>Bacillota</taxon>
        <taxon>Clostridia</taxon>
        <taxon>Lachnospirales</taxon>
        <taxon>Lachnospiraceae</taxon>
        <taxon>Robinsoniella</taxon>
    </lineage>
</organism>
<dbReference type="OrthoDB" id="1975387at2"/>
<evidence type="ECO:0000313" key="2">
    <source>
        <dbReference type="EMBL" id="TLD00250.1"/>
    </source>
</evidence>
<name>A0A4U8Q5W7_9FIRM</name>
<evidence type="ECO:0000313" key="3">
    <source>
        <dbReference type="Proteomes" id="UP000306509"/>
    </source>
</evidence>
<reference evidence="2 3" key="1">
    <citation type="journal article" date="2019" name="Anaerobe">
        <title>Detection of Robinsoniella peoriensis in multiple bone samples of a trauma patient.</title>
        <authorList>
            <person name="Schrottner P."/>
            <person name="Hartwich K."/>
            <person name="Bunk B."/>
            <person name="Schober I."/>
            <person name="Helbig S."/>
            <person name="Rudolph W.W."/>
            <person name="Gunzer F."/>
        </authorList>
    </citation>
    <scope>NUCLEOTIDE SEQUENCE [LARGE SCALE GENOMIC DNA]</scope>
    <source>
        <strain evidence="2 3">DSM 106044</strain>
    </source>
</reference>
<dbReference type="RefSeq" id="WP_047834271.1">
    <property type="nucleotide sequence ID" value="NZ_CABMJZ010000140.1"/>
</dbReference>
<protein>
    <submittedName>
        <fullName evidence="2">Alternate signal-mediated exported protein, family</fullName>
    </submittedName>
</protein>
<keyword evidence="1" id="KW-1133">Transmembrane helix</keyword>
<dbReference type="AlphaFoldDB" id="A0A4U8Q5W7"/>
<accession>A0A4U8Q5W7</accession>
<sequence length="188" mass="20635" precursor="true">MNRFIKNKKALMATLVMVCVAAIGITGMTIALYSDVSTVKENTFTVGNVTTDIEENIVASEGIKEPTVRNTGKNACIIRMRMTISPQSAESNVGVSGGSKDVLWIYNEKDGFYYYNAVVQPGESTQALFSKYEIKDPAKFEPFDMTLYQEAVQAEAVNDAGDVISALDKNGNFNVESANKIWKIYSAE</sequence>
<proteinExistence type="predicted"/>
<keyword evidence="1" id="KW-0812">Transmembrane</keyword>
<dbReference type="NCBIfam" id="TIGR04088">
    <property type="entry name" value="cognate_SipW"/>
    <property type="match status" value="1"/>
</dbReference>
<dbReference type="Proteomes" id="UP000306509">
    <property type="component" value="Unassembled WGS sequence"/>
</dbReference>
<dbReference type="STRING" id="180332.GCA_000797495_05092"/>
<comment type="caution">
    <text evidence="2">The sequence shown here is derived from an EMBL/GenBank/DDBJ whole genome shotgun (WGS) entry which is preliminary data.</text>
</comment>
<keyword evidence="3" id="KW-1185">Reference proteome</keyword>
<evidence type="ECO:0000256" key="1">
    <source>
        <dbReference type="SAM" id="Phobius"/>
    </source>
</evidence>
<gene>
    <name evidence="2" type="ORF">DSM106044_02918</name>
</gene>